<feature type="signal peptide" evidence="2">
    <location>
        <begin position="1"/>
        <end position="21"/>
    </location>
</feature>
<keyword evidence="1" id="KW-0812">Transmembrane</keyword>
<keyword evidence="4" id="KW-1185">Reference proteome</keyword>
<evidence type="ECO:0000256" key="1">
    <source>
        <dbReference type="SAM" id="Phobius"/>
    </source>
</evidence>
<sequence length="201" mass="22214">MVSSRLLHMAIIVMLFDSTKADWLFNVKAFVSNATRTFQKELEAKLKDAHVIVEKSRGMLDDLTKVLKSEGRKLTATALDTAESTLKGAGDEVEDFFSEVPNTVAEKVNTGFQDLLTKADEGFTWFLWNVIVPVVIFVIIAAIIYLCIVSGCCACCCAPLLAQCGEALRKQLWKGDDVKMLNGQRVIVLRDVDLSKPLQAV</sequence>
<proteinExistence type="predicted"/>
<dbReference type="Proteomes" id="UP000031036">
    <property type="component" value="Unassembled WGS sequence"/>
</dbReference>
<dbReference type="OMA" id="ACKWIFR"/>
<dbReference type="AlphaFoldDB" id="A0A0B2VHI1"/>
<keyword evidence="1" id="KW-1133">Transmembrane helix</keyword>
<feature type="chain" id="PRO_5002078286" evidence="2">
    <location>
        <begin position="22"/>
        <end position="201"/>
    </location>
</feature>
<gene>
    <name evidence="3" type="ORF">Tcan_18585</name>
</gene>
<evidence type="ECO:0000313" key="3">
    <source>
        <dbReference type="EMBL" id="KHN80435.1"/>
    </source>
</evidence>
<protein>
    <submittedName>
        <fullName evidence="3">Uncharacterized protein</fullName>
    </submittedName>
</protein>
<evidence type="ECO:0000313" key="4">
    <source>
        <dbReference type="Proteomes" id="UP000031036"/>
    </source>
</evidence>
<feature type="transmembrane region" description="Helical" evidence="1">
    <location>
        <begin position="130"/>
        <end position="162"/>
    </location>
</feature>
<accession>A0A0B2VHI1</accession>
<evidence type="ECO:0000256" key="2">
    <source>
        <dbReference type="SAM" id="SignalP"/>
    </source>
</evidence>
<keyword evidence="2" id="KW-0732">Signal</keyword>
<comment type="caution">
    <text evidence="3">The sequence shown here is derived from an EMBL/GenBank/DDBJ whole genome shotgun (WGS) entry which is preliminary data.</text>
</comment>
<dbReference type="EMBL" id="JPKZ01001745">
    <property type="protein sequence ID" value="KHN80435.1"/>
    <property type="molecule type" value="Genomic_DNA"/>
</dbReference>
<reference evidence="3 4" key="1">
    <citation type="submission" date="2014-11" db="EMBL/GenBank/DDBJ databases">
        <title>Genetic blueprint of the zoonotic pathogen Toxocara canis.</title>
        <authorList>
            <person name="Zhu X.-Q."/>
            <person name="Korhonen P.K."/>
            <person name="Cai H."/>
            <person name="Young N.D."/>
            <person name="Nejsum P."/>
            <person name="von Samson-Himmelstjerna G."/>
            <person name="Boag P.R."/>
            <person name="Tan P."/>
            <person name="Li Q."/>
            <person name="Min J."/>
            <person name="Yang Y."/>
            <person name="Wang X."/>
            <person name="Fang X."/>
            <person name="Hall R.S."/>
            <person name="Hofmann A."/>
            <person name="Sternberg P.W."/>
            <person name="Jex A.R."/>
            <person name="Gasser R.B."/>
        </authorList>
    </citation>
    <scope>NUCLEOTIDE SEQUENCE [LARGE SCALE GENOMIC DNA]</scope>
    <source>
        <strain evidence="3">PN_DK_2014</strain>
    </source>
</reference>
<keyword evidence="1" id="KW-0472">Membrane</keyword>
<organism evidence="3 4">
    <name type="scientific">Toxocara canis</name>
    <name type="common">Canine roundworm</name>
    <dbReference type="NCBI Taxonomy" id="6265"/>
    <lineage>
        <taxon>Eukaryota</taxon>
        <taxon>Metazoa</taxon>
        <taxon>Ecdysozoa</taxon>
        <taxon>Nematoda</taxon>
        <taxon>Chromadorea</taxon>
        <taxon>Rhabditida</taxon>
        <taxon>Spirurina</taxon>
        <taxon>Ascaridomorpha</taxon>
        <taxon>Ascaridoidea</taxon>
        <taxon>Toxocaridae</taxon>
        <taxon>Toxocara</taxon>
    </lineage>
</organism>
<name>A0A0B2VHI1_TOXCA</name>
<dbReference type="OrthoDB" id="5840413at2759"/>